<reference evidence="2" key="2">
    <citation type="submission" date="2025-09" db="UniProtKB">
        <authorList>
            <consortium name="Ensembl"/>
        </authorList>
    </citation>
    <scope>IDENTIFICATION</scope>
</reference>
<dbReference type="PROSITE" id="PS50003">
    <property type="entry name" value="PH_DOMAIN"/>
    <property type="match status" value="1"/>
</dbReference>
<dbReference type="InterPro" id="IPR001849">
    <property type="entry name" value="PH_domain"/>
</dbReference>
<accession>A0A3B4WK52</accession>
<evidence type="ECO:0000313" key="3">
    <source>
        <dbReference type="Proteomes" id="UP000261360"/>
    </source>
</evidence>
<sequence length="118" mass="13468">HHHLYSRRFRDITSSLNALGSHSVLLFRSYEGILYKRGALLKGWKPRWFVLDITKHQLRYYDTGEDTNCRGHIDLAEVESVAIAAPTIGAPKHISEKAFFDVSAHQQTGLNDFTQDTI</sequence>
<dbReference type="Gene3D" id="2.30.29.30">
    <property type="entry name" value="Pleckstrin-homology domain (PH domain)/Phosphotyrosine-binding domain (PTB)"/>
    <property type="match status" value="1"/>
</dbReference>
<dbReference type="InterPro" id="IPR011993">
    <property type="entry name" value="PH-like_dom_sf"/>
</dbReference>
<evidence type="ECO:0000259" key="1">
    <source>
        <dbReference type="PROSITE" id="PS50003"/>
    </source>
</evidence>
<dbReference type="Pfam" id="PF00169">
    <property type="entry name" value="PH"/>
    <property type="match status" value="1"/>
</dbReference>
<keyword evidence="3" id="KW-1185">Reference proteome</keyword>
<dbReference type="AlphaFoldDB" id="A0A3B4WK52"/>
<protein>
    <recommendedName>
        <fullName evidence="1">PH domain-containing protein</fullName>
    </recommendedName>
</protein>
<dbReference type="Proteomes" id="UP000261360">
    <property type="component" value="Unplaced"/>
</dbReference>
<proteinExistence type="predicted"/>
<organism evidence="2 3">
    <name type="scientific">Seriola lalandi dorsalis</name>
    <dbReference type="NCBI Taxonomy" id="1841481"/>
    <lineage>
        <taxon>Eukaryota</taxon>
        <taxon>Metazoa</taxon>
        <taxon>Chordata</taxon>
        <taxon>Craniata</taxon>
        <taxon>Vertebrata</taxon>
        <taxon>Euteleostomi</taxon>
        <taxon>Actinopterygii</taxon>
        <taxon>Neopterygii</taxon>
        <taxon>Teleostei</taxon>
        <taxon>Neoteleostei</taxon>
        <taxon>Acanthomorphata</taxon>
        <taxon>Carangaria</taxon>
        <taxon>Carangiformes</taxon>
        <taxon>Carangidae</taxon>
        <taxon>Seriola</taxon>
    </lineage>
</organism>
<name>A0A3B4WK52_SERLL</name>
<dbReference type="GeneTree" id="ENSGT00940000155385"/>
<reference evidence="2" key="1">
    <citation type="submission" date="2025-08" db="UniProtKB">
        <authorList>
            <consortium name="Ensembl"/>
        </authorList>
    </citation>
    <scope>IDENTIFICATION</scope>
</reference>
<dbReference type="Ensembl" id="ENSSLDT00000001970.1">
    <property type="protein sequence ID" value="ENSSLDP00000001878.1"/>
    <property type="gene ID" value="ENSSLDG00000001557.1"/>
</dbReference>
<evidence type="ECO:0000313" key="2">
    <source>
        <dbReference type="Ensembl" id="ENSSLDP00000001878.1"/>
    </source>
</evidence>
<dbReference type="STRING" id="1841481.ENSSLDP00000001878"/>
<feature type="domain" description="PH" evidence="1">
    <location>
        <begin position="27"/>
        <end position="118"/>
    </location>
</feature>
<dbReference type="SUPFAM" id="SSF50729">
    <property type="entry name" value="PH domain-like"/>
    <property type="match status" value="1"/>
</dbReference>